<protein>
    <submittedName>
        <fullName evidence="1">Uncharacterized protein</fullName>
    </submittedName>
</protein>
<evidence type="ECO:0000313" key="1">
    <source>
        <dbReference type="EMBL" id="KAI8422302.1"/>
    </source>
</evidence>
<comment type="caution">
    <text evidence="1">The sequence shown here is derived from an EMBL/GenBank/DDBJ whole genome shotgun (WGS) entry which is preliminary data.</text>
</comment>
<name>A0ACC0JDV5_CHOFU</name>
<dbReference type="EMBL" id="CM046110">
    <property type="protein sequence ID" value="KAI8422302.1"/>
    <property type="molecule type" value="Genomic_DNA"/>
</dbReference>
<gene>
    <name evidence="1" type="ORF">MSG28_006179</name>
</gene>
<organism evidence="1 2">
    <name type="scientific">Choristoneura fumiferana</name>
    <name type="common">Spruce budworm moth</name>
    <name type="synonym">Archips fumiferana</name>
    <dbReference type="NCBI Taxonomy" id="7141"/>
    <lineage>
        <taxon>Eukaryota</taxon>
        <taxon>Metazoa</taxon>
        <taxon>Ecdysozoa</taxon>
        <taxon>Arthropoda</taxon>
        <taxon>Hexapoda</taxon>
        <taxon>Insecta</taxon>
        <taxon>Pterygota</taxon>
        <taxon>Neoptera</taxon>
        <taxon>Endopterygota</taxon>
        <taxon>Lepidoptera</taxon>
        <taxon>Glossata</taxon>
        <taxon>Ditrysia</taxon>
        <taxon>Tortricoidea</taxon>
        <taxon>Tortricidae</taxon>
        <taxon>Tortricinae</taxon>
        <taxon>Choristoneura</taxon>
    </lineage>
</organism>
<sequence length="762" mass="87677">MEEHVPVLISSKRLKQDFDQFQKIVINSENFTIGRGLHNSAVIPCLFLSRDHCILKKVKDDWILEDCSSFGIEVNGKKLGKGQRHKLCHQDMIKLESTNEFVYKFILENSETYIPCKRRKLTDENEDIINNMRKKFEESQSYEIQHIEDKIQNAKHMQTTSKILKEQLQLDLSRKEQQLHFEYAAQIEKLKGKKNEVEQQKALLIEERDAQLAAVKVEMEGKIASLMEQIAKHNQNETELIQENNSLKDKLLKEREEFLSELNRESSSKQEIMERLEGKIREQEEVRLKEKKELEESLRRETEQLRLAKEKELKELEAEKKRREMELEEELKNIKNNLAKQIEIHENEKREAEQLLNEQKEHLKKVNYEERVKIHQLIEERGEIEKQLALAHTNAETSIQNLKAHVEKRETELAALAADRIQQQADQSSEVISSLQAQLEKVRGQLQSVESEKNTLLESISHTDSAGEGCSKQATVADVEELMESELTCSICSELFIKATTLNCSHTFCKYCIDKWKKNKRECPICRTSITSECKSIVLDSLIERMSQTSEETKQKREHILKAREELEAEQLQATAGTSRYACIHYTPTTVCYNVGLCRVTINWCSTSAIELAVMIVCSGSSTDDDTDDRSETDHSEGSGAEDDYHEYGFDDYGGYDDYDYPDPDGYDGFDEYDYTAASTIRTVTVSAPPARPIPVVDLTTAVMPREPPLVLPMPLPALLRYAGPQQPVYHVVRNSTGKGRILGVMELNDFNKVISFCDKSR</sequence>
<dbReference type="Proteomes" id="UP001064048">
    <property type="component" value="Chromosome 10"/>
</dbReference>
<keyword evidence="2" id="KW-1185">Reference proteome</keyword>
<accession>A0ACC0JDV5</accession>
<evidence type="ECO:0000313" key="2">
    <source>
        <dbReference type="Proteomes" id="UP001064048"/>
    </source>
</evidence>
<proteinExistence type="predicted"/>
<reference evidence="1 2" key="1">
    <citation type="journal article" date="2022" name="Genome Biol. Evol.">
        <title>The Spruce Budworm Genome: Reconstructing the Evolutionary History of Antifreeze Proteins.</title>
        <authorList>
            <person name="Beliveau C."/>
            <person name="Gagne P."/>
            <person name="Picq S."/>
            <person name="Vernygora O."/>
            <person name="Keeling C.I."/>
            <person name="Pinkney K."/>
            <person name="Doucet D."/>
            <person name="Wen F."/>
            <person name="Johnston J.S."/>
            <person name="Maaroufi H."/>
            <person name="Boyle B."/>
            <person name="Laroche J."/>
            <person name="Dewar K."/>
            <person name="Juretic N."/>
            <person name="Blackburn G."/>
            <person name="Nisole A."/>
            <person name="Brunet B."/>
            <person name="Brandao M."/>
            <person name="Lumley L."/>
            <person name="Duan J."/>
            <person name="Quan G."/>
            <person name="Lucarotti C.J."/>
            <person name="Roe A.D."/>
            <person name="Sperling F.A.H."/>
            <person name="Levesque R.C."/>
            <person name="Cusson M."/>
        </authorList>
    </citation>
    <scope>NUCLEOTIDE SEQUENCE [LARGE SCALE GENOMIC DNA]</scope>
    <source>
        <strain evidence="1">Glfc:IPQL:Cfum</strain>
    </source>
</reference>